<dbReference type="PROSITE" id="PS51462">
    <property type="entry name" value="NUDIX"/>
    <property type="match status" value="1"/>
</dbReference>
<evidence type="ECO:0000313" key="5">
    <source>
        <dbReference type="EMBL" id="MYL21858.1"/>
    </source>
</evidence>
<evidence type="ECO:0000259" key="4">
    <source>
        <dbReference type="PROSITE" id="PS51462"/>
    </source>
</evidence>
<reference evidence="5 6" key="1">
    <citation type="submission" date="2019-11" db="EMBL/GenBank/DDBJ databases">
        <title>Genome sequences of 17 halophilic strains isolated from different environments.</title>
        <authorList>
            <person name="Furrow R.E."/>
        </authorList>
    </citation>
    <scope>NUCLEOTIDE SEQUENCE [LARGE SCALE GENOMIC DNA]</scope>
    <source>
        <strain evidence="5 6">22511_23_Filter</strain>
    </source>
</reference>
<proteinExistence type="inferred from homology"/>
<dbReference type="PANTHER" id="PTHR43046:SF2">
    <property type="entry name" value="8-OXO-DGTP DIPHOSPHATASE-RELATED"/>
    <property type="match status" value="1"/>
</dbReference>
<evidence type="ECO:0000256" key="2">
    <source>
        <dbReference type="ARBA" id="ARBA00022801"/>
    </source>
</evidence>
<dbReference type="Pfam" id="PF00293">
    <property type="entry name" value="NUDIX"/>
    <property type="match status" value="1"/>
</dbReference>
<dbReference type="InterPro" id="IPR015797">
    <property type="entry name" value="NUDIX_hydrolase-like_dom_sf"/>
</dbReference>
<comment type="caution">
    <text evidence="5">The sequence shown here is derived from an EMBL/GenBank/DDBJ whole genome shotgun (WGS) entry which is preliminary data.</text>
</comment>
<dbReference type="RefSeq" id="WP_160839797.1">
    <property type="nucleotide sequence ID" value="NZ_WMET01000007.1"/>
</dbReference>
<protein>
    <submittedName>
        <fullName evidence="5">NUDIX domain-containing protein</fullName>
    </submittedName>
</protein>
<sequence length="148" mass="16757">MGDYVHEIRKKIGSRPLITAGSTIIVQDERDRVLLQLRSDTEEWGLPGGALEPGETLEETAARELKEETGLTAGSFIQHGTFSGEDYYFQYPNGDEVYNVITVFLAGKPLENETLPDQETLQLAYYPLSELPENLDERARLILREIRQ</sequence>
<dbReference type="GO" id="GO:0016787">
    <property type="term" value="F:hydrolase activity"/>
    <property type="evidence" value="ECO:0007669"/>
    <property type="project" value="UniProtKB-KW"/>
</dbReference>
<dbReference type="InterPro" id="IPR020084">
    <property type="entry name" value="NUDIX_hydrolase_CS"/>
</dbReference>
<dbReference type="InterPro" id="IPR020476">
    <property type="entry name" value="Nudix_hydrolase"/>
</dbReference>
<dbReference type="PROSITE" id="PS00893">
    <property type="entry name" value="NUDIX_BOX"/>
    <property type="match status" value="1"/>
</dbReference>
<keyword evidence="2 3" id="KW-0378">Hydrolase</keyword>
<feature type="domain" description="Nudix hydrolase" evidence="4">
    <location>
        <begin position="16"/>
        <end position="148"/>
    </location>
</feature>
<dbReference type="CDD" id="cd04677">
    <property type="entry name" value="NUDIX_Hydrolase"/>
    <property type="match status" value="1"/>
</dbReference>
<dbReference type="PANTHER" id="PTHR43046">
    <property type="entry name" value="GDP-MANNOSE MANNOSYL HYDROLASE"/>
    <property type="match status" value="1"/>
</dbReference>
<comment type="cofactor">
    <cofactor evidence="1">
        <name>Mg(2+)</name>
        <dbReference type="ChEBI" id="CHEBI:18420"/>
    </cofactor>
</comment>
<accession>A0A845DXR2</accession>
<dbReference type="EMBL" id="WMET01000007">
    <property type="protein sequence ID" value="MYL21858.1"/>
    <property type="molecule type" value="Genomic_DNA"/>
</dbReference>
<dbReference type="AlphaFoldDB" id="A0A845DXR2"/>
<dbReference type="SUPFAM" id="SSF55811">
    <property type="entry name" value="Nudix"/>
    <property type="match status" value="1"/>
</dbReference>
<dbReference type="PRINTS" id="PR00502">
    <property type="entry name" value="NUDIXFAMILY"/>
</dbReference>
<evidence type="ECO:0000256" key="1">
    <source>
        <dbReference type="ARBA" id="ARBA00001946"/>
    </source>
</evidence>
<dbReference type="Proteomes" id="UP000460949">
    <property type="component" value="Unassembled WGS sequence"/>
</dbReference>
<evidence type="ECO:0000313" key="6">
    <source>
        <dbReference type="Proteomes" id="UP000460949"/>
    </source>
</evidence>
<evidence type="ECO:0000256" key="3">
    <source>
        <dbReference type="RuleBase" id="RU003476"/>
    </source>
</evidence>
<dbReference type="InterPro" id="IPR000086">
    <property type="entry name" value="NUDIX_hydrolase_dom"/>
</dbReference>
<comment type="similarity">
    <text evidence="3">Belongs to the Nudix hydrolase family.</text>
</comment>
<name>A0A845DXR2_9BACI</name>
<organism evidence="5 6">
    <name type="scientific">Halobacillus litoralis</name>
    <dbReference type="NCBI Taxonomy" id="45668"/>
    <lineage>
        <taxon>Bacteria</taxon>
        <taxon>Bacillati</taxon>
        <taxon>Bacillota</taxon>
        <taxon>Bacilli</taxon>
        <taxon>Bacillales</taxon>
        <taxon>Bacillaceae</taxon>
        <taxon>Halobacillus</taxon>
    </lineage>
</organism>
<gene>
    <name evidence="5" type="ORF">GLW04_18375</name>
</gene>
<dbReference type="Gene3D" id="3.90.79.10">
    <property type="entry name" value="Nucleoside Triphosphate Pyrophosphohydrolase"/>
    <property type="match status" value="1"/>
</dbReference>